<organism evidence="2 3">
    <name type="scientific">Hyalangium minutum</name>
    <dbReference type="NCBI Taxonomy" id="394096"/>
    <lineage>
        <taxon>Bacteria</taxon>
        <taxon>Pseudomonadati</taxon>
        <taxon>Myxococcota</taxon>
        <taxon>Myxococcia</taxon>
        <taxon>Myxococcales</taxon>
        <taxon>Cystobacterineae</taxon>
        <taxon>Archangiaceae</taxon>
        <taxon>Hyalangium</taxon>
    </lineage>
</organism>
<dbReference type="RefSeq" id="WP_044198120.1">
    <property type="nucleotide sequence ID" value="NZ_JMCB01000024.1"/>
</dbReference>
<evidence type="ECO:0008006" key="4">
    <source>
        <dbReference type="Google" id="ProtNLM"/>
    </source>
</evidence>
<dbReference type="AlphaFoldDB" id="A0A085W2K1"/>
<dbReference type="STRING" id="394096.DB31_4357"/>
<reference evidence="2 3" key="1">
    <citation type="submission" date="2014-04" db="EMBL/GenBank/DDBJ databases">
        <title>Genome assembly of Hyalangium minutum DSM 14724.</title>
        <authorList>
            <person name="Sharma G."/>
            <person name="Subramanian S."/>
        </authorList>
    </citation>
    <scope>NUCLEOTIDE SEQUENCE [LARGE SCALE GENOMIC DNA]</scope>
    <source>
        <strain evidence="2 3">DSM 14724</strain>
    </source>
</reference>
<evidence type="ECO:0000256" key="1">
    <source>
        <dbReference type="SAM" id="SignalP"/>
    </source>
</evidence>
<dbReference type="Proteomes" id="UP000028725">
    <property type="component" value="Unassembled WGS sequence"/>
</dbReference>
<dbReference type="EMBL" id="JMCB01000024">
    <property type="protein sequence ID" value="KFE61914.1"/>
    <property type="molecule type" value="Genomic_DNA"/>
</dbReference>
<gene>
    <name evidence="2" type="ORF">DB31_4357</name>
</gene>
<comment type="caution">
    <text evidence="2">The sequence shown here is derived from an EMBL/GenBank/DDBJ whole genome shotgun (WGS) entry which is preliminary data.</text>
</comment>
<feature type="chain" id="PRO_5001799178" description="POTRA domain-containing protein" evidence="1">
    <location>
        <begin position="19"/>
        <end position="78"/>
    </location>
</feature>
<dbReference type="OrthoDB" id="5524609at2"/>
<sequence>MRTLLALLLLIAAVPALAQDSGAKKKKVIRLDALTVEGKIQKPQAFYILQRSNLNFEELNKPESFKEKVVQSVDKQPF</sequence>
<dbReference type="PATRIC" id="fig|394096.3.peg.8090"/>
<keyword evidence="1" id="KW-0732">Signal</keyword>
<evidence type="ECO:0000313" key="2">
    <source>
        <dbReference type="EMBL" id="KFE61914.1"/>
    </source>
</evidence>
<proteinExistence type="predicted"/>
<accession>A0A085W2K1</accession>
<protein>
    <recommendedName>
        <fullName evidence="4">POTRA domain-containing protein</fullName>
    </recommendedName>
</protein>
<feature type="signal peptide" evidence="1">
    <location>
        <begin position="1"/>
        <end position="18"/>
    </location>
</feature>
<keyword evidence="3" id="KW-1185">Reference proteome</keyword>
<name>A0A085W2K1_9BACT</name>
<evidence type="ECO:0000313" key="3">
    <source>
        <dbReference type="Proteomes" id="UP000028725"/>
    </source>
</evidence>